<dbReference type="Pfam" id="PF14278">
    <property type="entry name" value="TetR_C_8"/>
    <property type="match status" value="1"/>
</dbReference>
<feature type="domain" description="HTH tetR-type" evidence="3">
    <location>
        <begin position="10"/>
        <end position="70"/>
    </location>
</feature>
<dbReference type="InterPro" id="IPR050624">
    <property type="entry name" value="HTH-type_Tx_Regulator"/>
</dbReference>
<dbReference type="InterPro" id="IPR009057">
    <property type="entry name" value="Homeodomain-like_sf"/>
</dbReference>
<proteinExistence type="predicted"/>
<comment type="caution">
    <text evidence="4">The sequence shown here is derived from an EMBL/GenBank/DDBJ whole genome shotgun (WGS) entry which is preliminary data.</text>
</comment>
<protein>
    <submittedName>
        <fullName evidence="4">TetR/AcrR family transcriptional regulator</fullName>
    </submittedName>
</protein>
<reference evidence="4 5" key="1">
    <citation type="submission" date="2020-08" db="EMBL/GenBank/DDBJ databases">
        <title>A Genomic Blueprint of the Chicken Gut Microbiome.</title>
        <authorList>
            <person name="Gilroy R."/>
            <person name="Ravi A."/>
            <person name="Getino M."/>
            <person name="Pursley I."/>
            <person name="Horton D.L."/>
            <person name="Alikhan N.-F."/>
            <person name="Baker D."/>
            <person name="Gharbi K."/>
            <person name="Hall N."/>
            <person name="Watson M."/>
            <person name="Adriaenssens E.M."/>
            <person name="Foster-Nyarko E."/>
            <person name="Jarju S."/>
            <person name="Secka A."/>
            <person name="Antonio M."/>
            <person name="Oren A."/>
            <person name="Chaudhuri R."/>
            <person name="La Ragione R.M."/>
            <person name="Hildebrand F."/>
            <person name="Pallen M.J."/>
        </authorList>
    </citation>
    <scope>NUCLEOTIDE SEQUENCE [LARGE SCALE GENOMIC DNA]</scope>
    <source>
        <strain evidence="4 5">Sa1BUA13</strain>
    </source>
</reference>
<dbReference type="EMBL" id="JACSPU010000005">
    <property type="protein sequence ID" value="MBD8016261.1"/>
    <property type="molecule type" value="Genomic_DNA"/>
</dbReference>
<dbReference type="Pfam" id="PF00440">
    <property type="entry name" value="TetR_N"/>
    <property type="match status" value="1"/>
</dbReference>
<dbReference type="SUPFAM" id="SSF46689">
    <property type="entry name" value="Homeodomain-like"/>
    <property type="match status" value="1"/>
</dbReference>
<accession>A0ABR8WGT0</accession>
<evidence type="ECO:0000256" key="2">
    <source>
        <dbReference type="PROSITE-ProRule" id="PRU00335"/>
    </source>
</evidence>
<dbReference type="PROSITE" id="PS50977">
    <property type="entry name" value="HTH_TETR_2"/>
    <property type="match status" value="1"/>
</dbReference>
<evidence type="ECO:0000259" key="3">
    <source>
        <dbReference type="PROSITE" id="PS50977"/>
    </source>
</evidence>
<evidence type="ECO:0000313" key="5">
    <source>
        <dbReference type="Proteomes" id="UP000658980"/>
    </source>
</evidence>
<dbReference type="Proteomes" id="UP000658980">
    <property type="component" value="Unassembled WGS sequence"/>
</dbReference>
<keyword evidence="5" id="KW-1185">Reference proteome</keyword>
<evidence type="ECO:0000313" key="4">
    <source>
        <dbReference type="EMBL" id="MBD8016261.1"/>
    </source>
</evidence>
<dbReference type="InterPro" id="IPR001647">
    <property type="entry name" value="HTH_TetR"/>
</dbReference>
<keyword evidence="1 2" id="KW-0238">DNA-binding</keyword>
<dbReference type="RefSeq" id="WP_191716426.1">
    <property type="nucleotide sequence ID" value="NZ_JACSPU010000005.1"/>
</dbReference>
<evidence type="ECO:0000256" key="1">
    <source>
        <dbReference type="ARBA" id="ARBA00023125"/>
    </source>
</evidence>
<sequence>MMAVYDDMNEKTKEKIQKSFLQLLQEKNFIKVSVQDIAKASGINRGTFYLHYLDKYDLLDQMEENLLAGLEVQLERLQPDRLLLEAEKGNISMHAVEVFRYIQLNAETFKVFLGGNNRVGFHKRLKQFFVEHFLEKMISNELFFNSTTVPQDYLSSFATSAFLGLIEQWLDNDLAETPKQMAEMYIQIIFFIKNL</sequence>
<dbReference type="PANTHER" id="PTHR43479">
    <property type="entry name" value="ACREF/ENVCD OPERON REPRESSOR-RELATED"/>
    <property type="match status" value="1"/>
</dbReference>
<name>A0ABR8WGT0_9BACL</name>
<dbReference type="Gene3D" id="1.10.357.10">
    <property type="entry name" value="Tetracycline Repressor, domain 2"/>
    <property type="match status" value="1"/>
</dbReference>
<feature type="DNA-binding region" description="H-T-H motif" evidence="2">
    <location>
        <begin position="33"/>
        <end position="52"/>
    </location>
</feature>
<gene>
    <name evidence="4" type="ORF">H9630_15640</name>
</gene>
<dbReference type="InterPro" id="IPR039532">
    <property type="entry name" value="TetR_C_Firmicutes"/>
</dbReference>
<organism evidence="4 5">
    <name type="scientific">Planococcus wigleyi</name>
    <dbReference type="NCBI Taxonomy" id="2762216"/>
    <lineage>
        <taxon>Bacteria</taxon>
        <taxon>Bacillati</taxon>
        <taxon>Bacillota</taxon>
        <taxon>Bacilli</taxon>
        <taxon>Bacillales</taxon>
        <taxon>Caryophanaceae</taxon>
        <taxon>Planococcus</taxon>
    </lineage>
</organism>
<dbReference type="PANTHER" id="PTHR43479:SF11">
    <property type="entry name" value="ACREF_ENVCD OPERON REPRESSOR-RELATED"/>
    <property type="match status" value="1"/>
</dbReference>